<keyword evidence="3" id="KW-1185">Reference proteome</keyword>
<dbReference type="SUPFAM" id="SSF51556">
    <property type="entry name" value="Metallo-dependent hydrolases"/>
    <property type="match status" value="1"/>
</dbReference>
<dbReference type="GO" id="GO:0016810">
    <property type="term" value="F:hydrolase activity, acting on carbon-nitrogen (but not peptide) bonds"/>
    <property type="evidence" value="ECO:0007669"/>
    <property type="project" value="InterPro"/>
</dbReference>
<gene>
    <name evidence="2" type="ordered locus">Bpet4194</name>
</gene>
<dbReference type="InterPro" id="IPR011059">
    <property type="entry name" value="Metal-dep_hydrolase_composite"/>
</dbReference>
<accession>A9IA43</accession>
<evidence type="ECO:0000259" key="1">
    <source>
        <dbReference type="Pfam" id="PF01979"/>
    </source>
</evidence>
<dbReference type="EMBL" id="AM902716">
    <property type="protein sequence ID" value="CAP44542.1"/>
    <property type="molecule type" value="Genomic_DNA"/>
</dbReference>
<evidence type="ECO:0000313" key="2">
    <source>
        <dbReference type="EMBL" id="CAP44542.1"/>
    </source>
</evidence>
<dbReference type="InterPro" id="IPR006680">
    <property type="entry name" value="Amidohydro-rel"/>
</dbReference>
<dbReference type="PANTHER" id="PTHR43135:SF3">
    <property type="entry name" value="ALPHA-D-RIBOSE 1-METHYLPHOSPHONATE 5-TRIPHOSPHATE DIPHOSPHATASE"/>
    <property type="match status" value="1"/>
</dbReference>
<dbReference type="AlphaFoldDB" id="A9IA43"/>
<feature type="domain" description="Amidohydrolase-related" evidence="1">
    <location>
        <begin position="55"/>
        <end position="410"/>
    </location>
</feature>
<sequence length="457" mass="49897">MTTIAITNVSIFDGSGADPYPGEVLVEGNRIKSIARRGEYLETGDAKIIDGHGAFLMPGMTEGHTHFAWNDQPSLSAIQFMPPEEHILWCVRVAKRYLEMGWTSALGAATAKPRLDVVTRNVIEAGAFPGPRYLAGSQEITTPGGLGDNTLPHLPDPGMNFGAVCNGPEDMRRIVRMFVKLGVDHLKINLSGEYIAGIPAESNPFSEEEIAMLASEARIAGKRVAAHARSNESVKACVKHGFELVFHASFADEEALDMLEANKDKHFVVPGLGWLVNTLYNASEYGVTEDIASKMGYKRELEVATESLSKMHKRGIRVLPGGDYGFAWMPHGTNARDLEYLVKYVGMTPKEALVAATRYGGELMQRPDELGLVKEGYLADILLVDGNPIENLALLQDPQKILLVMKDGEIYKNQRTLLPPRGVIRSVYGGNPLVEAGVRKEAPADPMNSRTTDLVAK</sequence>
<dbReference type="InterPro" id="IPR032466">
    <property type="entry name" value="Metal_Hydrolase"/>
</dbReference>
<dbReference type="CDD" id="cd01299">
    <property type="entry name" value="Met_dep_hydrolase_A"/>
    <property type="match status" value="1"/>
</dbReference>
<proteinExistence type="predicted"/>
<organism evidence="2 3">
    <name type="scientific">Bordetella petrii (strain ATCC BAA-461 / DSM 12804 / CCUG 43448 / CIP 107267 / Se-1111R)</name>
    <dbReference type="NCBI Taxonomy" id="340100"/>
    <lineage>
        <taxon>Bacteria</taxon>
        <taxon>Pseudomonadati</taxon>
        <taxon>Pseudomonadota</taxon>
        <taxon>Betaproteobacteria</taxon>
        <taxon>Burkholderiales</taxon>
        <taxon>Alcaligenaceae</taxon>
        <taxon>Bordetella</taxon>
    </lineage>
</organism>
<dbReference type="STRING" id="94624.Bpet4194"/>
<dbReference type="InterPro" id="IPR051781">
    <property type="entry name" value="Metallo-dep_Hydrolase"/>
</dbReference>
<dbReference type="PANTHER" id="PTHR43135">
    <property type="entry name" value="ALPHA-D-RIBOSE 1-METHYLPHOSPHONATE 5-TRIPHOSPHATE DIPHOSPHATASE"/>
    <property type="match status" value="1"/>
</dbReference>
<evidence type="ECO:0000313" key="3">
    <source>
        <dbReference type="Proteomes" id="UP000001225"/>
    </source>
</evidence>
<dbReference type="eggNOG" id="COG1228">
    <property type="taxonomic scope" value="Bacteria"/>
</dbReference>
<dbReference type="SUPFAM" id="SSF51338">
    <property type="entry name" value="Composite domain of metallo-dependent hydrolases"/>
    <property type="match status" value="1"/>
</dbReference>
<dbReference type="KEGG" id="bpt:Bpet4194"/>
<dbReference type="Gene3D" id="2.30.40.10">
    <property type="entry name" value="Urease, subunit C, domain 1"/>
    <property type="match status" value="1"/>
</dbReference>
<dbReference type="Pfam" id="PF01979">
    <property type="entry name" value="Amidohydro_1"/>
    <property type="match status" value="1"/>
</dbReference>
<dbReference type="InterPro" id="IPR057744">
    <property type="entry name" value="OTAase-like"/>
</dbReference>
<protein>
    <recommendedName>
        <fullName evidence="1">Amidohydrolase-related domain-containing protein</fullName>
    </recommendedName>
</protein>
<reference evidence="2 3" key="1">
    <citation type="journal article" date="2008" name="BMC Genomics">
        <title>The missing link: Bordetella petrii is endowed with both the metabolic versatility of environmental bacteria and virulence traits of pathogenic Bordetellae.</title>
        <authorList>
            <person name="Gross R."/>
            <person name="Guzman C.A."/>
            <person name="Sebaihia M."/>
            <person name="Martins Dos Santos V.A."/>
            <person name="Pieper D.H."/>
            <person name="Koebnik R."/>
            <person name="Lechner M."/>
            <person name="Bartels D."/>
            <person name="Buhrmester J."/>
            <person name="Choudhuri J.V."/>
            <person name="Ebensen T."/>
            <person name="Gaigalat L."/>
            <person name="Herrmann S."/>
            <person name="Khachane A.N."/>
            <person name="Larisch C."/>
            <person name="Link S."/>
            <person name="Linke B."/>
            <person name="Meyer F."/>
            <person name="Mormann S."/>
            <person name="Nakunst D."/>
            <person name="Rueckert C."/>
            <person name="Schneiker-Bekel S."/>
            <person name="Schulze K."/>
            <person name="Vorhoelter F.J."/>
            <person name="Yevsa T."/>
            <person name="Engle J.T."/>
            <person name="Goldman W.E."/>
            <person name="Puehler A."/>
            <person name="Goebel U.B."/>
            <person name="Goesmann A."/>
            <person name="Bloecker H."/>
            <person name="Kaiser O."/>
            <person name="Martinez-Arias R."/>
        </authorList>
    </citation>
    <scope>NUCLEOTIDE SEQUENCE [LARGE SCALE GENOMIC DNA]</scope>
    <source>
        <strain evidence="3">ATCC BAA-461 / DSM 12804 / CCUG 43448 / CIP 107267 / Se-1111R</strain>
    </source>
</reference>
<name>A9IA43_BORPD</name>
<dbReference type="Gene3D" id="3.20.20.140">
    <property type="entry name" value="Metal-dependent hydrolases"/>
    <property type="match status" value="1"/>
</dbReference>
<dbReference type="Proteomes" id="UP000001225">
    <property type="component" value="Chromosome"/>
</dbReference>